<keyword evidence="5" id="KW-1185">Reference proteome</keyword>
<dbReference type="Proteomes" id="UP000649768">
    <property type="component" value="Unassembled WGS sequence"/>
</dbReference>
<feature type="region of interest" description="Disordered" evidence="2">
    <location>
        <begin position="195"/>
        <end position="233"/>
    </location>
</feature>
<comment type="caution">
    <text evidence="4">The sequence shown here is derived from an EMBL/GenBank/DDBJ whole genome shotgun (WGS) entry which is preliminary data.</text>
</comment>
<dbReference type="InterPro" id="IPR050708">
    <property type="entry name" value="T6SS_VgrG/RHS"/>
</dbReference>
<dbReference type="Gene3D" id="2.180.10.10">
    <property type="entry name" value="RHS repeat-associated core"/>
    <property type="match status" value="1"/>
</dbReference>
<evidence type="ECO:0000313" key="4">
    <source>
        <dbReference type="EMBL" id="MBD8515303.1"/>
    </source>
</evidence>
<dbReference type="Pfam" id="PF25023">
    <property type="entry name" value="TEN_YD-shell"/>
    <property type="match status" value="1"/>
</dbReference>
<reference evidence="4 5" key="1">
    <citation type="submission" date="2020-09" db="EMBL/GenBank/DDBJ databases">
        <title>Photobacterium sp. CAU 1568 isolated from sand of Sido Beach.</title>
        <authorList>
            <person name="Kim W."/>
        </authorList>
    </citation>
    <scope>NUCLEOTIDE SEQUENCE [LARGE SCALE GENOMIC DNA]</scope>
    <source>
        <strain evidence="4 5">CAU 1568</strain>
    </source>
</reference>
<keyword evidence="1" id="KW-0677">Repeat</keyword>
<dbReference type="EMBL" id="JACYTP010000030">
    <property type="protein sequence ID" value="MBD8515303.1"/>
    <property type="molecule type" value="Genomic_DNA"/>
</dbReference>
<accession>A0ABR9BSM2</accession>
<gene>
    <name evidence="4" type="ORF">IFO68_21760</name>
</gene>
<name>A0ABR9BSM2_9GAMM</name>
<feature type="domain" description="Teneurin-like YD-shell" evidence="3">
    <location>
        <begin position="6"/>
        <end position="139"/>
    </location>
</feature>
<proteinExistence type="predicted"/>
<dbReference type="PANTHER" id="PTHR32305">
    <property type="match status" value="1"/>
</dbReference>
<sequence length="280" mass="30336">MEVTAAYTYDPLGRRISKTVNGEQTQFYWLGNTLLRESGSQGQKDYTYGATGYAPVTVDVDGQVADVLSDHLSAPVGLIQAQNLIWQQVRSPFGKTGGTAQPVTFNIGFPGQYRDAESGLNYNLYRDYDPSLGRYIQSDPIGLQGGLNTYTYVGGNPLKYIDPLGLKVQICSQPAFGWAPVDHQWIKTDTKEAGMGPVGGDGNAGNESGDLPGDPVGVTDHTGRHKQKAASCEDVDNVDENKVNELLEIGKGLGRWGPTNQCQSFVQDVINQSTIDGYTY</sequence>
<evidence type="ECO:0000256" key="2">
    <source>
        <dbReference type="SAM" id="MobiDB-lite"/>
    </source>
</evidence>
<dbReference type="NCBIfam" id="TIGR03696">
    <property type="entry name" value="Rhs_assc_core"/>
    <property type="match status" value="1"/>
</dbReference>
<protein>
    <submittedName>
        <fullName evidence="4">RHS repeat-associated core domain-containing protein</fullName>
    </submittedName>
</protein>
<dbReference type="InterPro" id="IPR056823">
    <property type="entry name" value="TEN-like_YD-shell"/>
</dbReference>
<evidence type="ECO:0000256" key="1">
    <source>
        <dbReference type="ARBA" id="ARBA00022737"/>
    </source>
</evidence>
<dbReference type="PANTHER" id="PTHR32305:SF15">
    <property type="entry name" value="PROTEIN RHSA-RELATED"/>
    <property type="match status" value="1"/>
</dbReference>
<organism evidence="4 5">
    <name type="scientific">Photobacterium arenosum</name>
    <dbReference type="NCBI Taxonomy" id="2774143"/>
    <lineage>
        <taxon>Bacteria</taxon>
        <taxon>Pseudomonadati</taxon>
        <taxon>Pseudomonadota</taxon>
        <taxon>Gammaproteobacteria</taxon>
        <taxon>Vibrionales</taxon>
        <taxon>Vibrionaceae</taxon>
        <taxon>Photobacterium</taxon>
    </lineage>
</organism>
<dbReference type="PRINTS" id="PR00394">
    <property type="entry name" value="RHSPROTEIN"/>
</dbReference>
<dbReference type="InterPro" id="IPR006530">
    <property type="entry name" value="YD"/>
</dbReference>
<dbReference type="InterPro" id="IPR022385">
    <property type="entry name" value="Rhs_assc_core"/>
</dbReference>
<evidence type="ECO:0000259" key="3">
    <source>
        <dbReference type="Pfam" id="PF25023"/>
    </source>
</evidence>
<evidence type="ECO:0000313" key="5">
    <source>
        <dbReference type="Proteomes" id="UP000649768"/>
    </source>
</evidence>
<dbReference type="NCBIfam" id="TIGR01643">
    <property type="entry name" value="YD_repeat_2x"/>
    <property type="match status" value="1"/>
</dbReference>